<name>A0A836JQI3_9HYME</name>
<feature type="transmembrane region" description="Helical" evidence="8">
    <location>
        <begin position="368"/>
        <end position="385"/>
    </location>
</feature>
<feature type="transmembrane region" description="Helical" evidence="8">
    <location>
        <begin position="685"/>
        <end position="705"/>
    </location>
</feature>
<dbReference type="EMBL" id="JAANIB010006915">
    <property type="protein sequence ID" value="KAG5328165.1"/>
    <property type="molecule type" value="Genomic_DNA"/>
</dbReference>
<feature type="transmembrane region" description="Helical" evidence="8">
    <location>
        <begin position="259"/>
        <end position="282"/>
    </location>
</feature>
<evidence type="ECO:0000313" key="9">
    <source>
        <dbReference type="EMBL" id="KAG5328165.1"/>
    </source>
</evidence>
<sequence>MFNLLLKFQAFISKKKGKIWQLFRATDFESLMYPCFTFCRILGIFPYKINASTIKSCKLYYILSTIIFCTFCVDEILSIYDVNISKNIAFRSVPRILQLNCFHIFGGFIVAGTFILSGPRMRLLQTILNLSLRLPPETYKNISKLIHAKDIFGFFFLITQALIYFPNMQDSVFRLIVVQYIILLVFQMDMLYMNCVCVLKACFKQINDNLMNLRRFVAHREPYFFREIYQKHLFLLMELKALEKQHLTISSTVQMLTTIFSLQLLCTIILTFIQITFYLYFYLIRIQRGDSVNQGGNLESQVYYKTFITGITYYIIKTIMLVWACETSKHQAMEIGVTVRNMFNSISNKEIKYELQLFSLQLMHRKNIFSAKGFIVDATLLTAVINDKMWKRWQLFHATDFESLMYPSFTFCYILGIFPYKINSSVFETSTPRYIFSTIVICVCIVSLLYSLYILYIFDIFGSGYYQIIPKILTYSCFNILSGFIAIVTYILSGPRMRLLQTIKEISSKLPPESYQKLSKLIHIKDLLGSFFLIIIQLSLYFNTSIHIIIFDYNMIINQIFILYATQMIFHMDMLYMNCVCILKACFKRINDNLGNIREHTMDDKAHHLGQKQRSLFLLIELKALEKQYLMISNIVQMLNMVFSLQLLATIIMTFTQITFMLYFYVLHWQMNISIFHIDNYICRIVLTISTIYYFIKMVLMVWACETGKDQALQIGTTVHDVLNSVDDNEIKWELRLFSLQIMHRDNTFSAKSLTMDATLLTALQLFSLQILHRDNTFSAKSLIMDATLLTAIVGSVSTYLLILIQFLKMKYYCDDEIARNVTQIIH</sequence>
<feature type="non-terminal residue" evidence="9">
    <location>
        <position position="827"/>
    </location>
</feature>
<dbReference type="GO" id="GO:0050909">
    <property type="term" value="P:sensory perception of taste"/>
    <property type="evidence" value="ECO:0007669"/>
    <property type="project" value="InterPro"/>
</dbReference>
<feature type="transmembrane region" description="Helical" evidence="8">
    <location>
        <begin position="754"/>
        <end position="772"/>
    </location>
</feature>
<evidence type="ECO:0000256" key="4">
    <source>
        <dbReference type="ARBA" id="ARBA00022989"/>
    </source>
</evidence>
<keyword evidence="7" id="KW-0807">Transducer</keyword>
<feature type="transmembrane region" description="Helical" evidence="8">
    <location>
        <begin position="527"/>
        <end position="550"/>
    </location>
</feature>
<evidence type="ECO:0000256" key="2">
    <source>
        <dbReference type="ARBA" id="ARBA00022475"/>
    </source>
</evidence>
<protein>
    <submittedName>
        <fullName evidence="9">GR28B protein</fullName>
    </submittedName>
</protein>
<dbReference type="GO" id="GO:0030424">
    <property type="term" value="C:axon"/>
    <property type="evidence" value="ECO:0007669"/>
    <property type="project" value="TreeGrafter"/>
</dbReference>
<feature type="transmembrane region" description="Helical" evidence="8">
    <location>
        <begin position="146"/>
        <end position="165"/>
    </location>
</feature>
<evidence type="ECO:0000256" key="3">
    <source>
        <dbReference type="ARBA" id="ARBA00022692"/>
    </source>
</evidence>
<feature type="non-terminal residue" evidence="9">
    <location>
        <position position="1"/>
    </location>
</feature>
<feature type="transmembrane region" description="Helical" evidence="8">
    <location>
        <begin position="405"/>
        <end position="422"/>
    </location>
</feature>
<keyword evidence="10" id="KW-1185">Reference proteome</keyword>
<dbReference type="OrthoDB" id="6366728at2759"/>
<feature type="transmembrane region" description="Helical" evidence="8">
    <location>
        <begin position="59"/>
        <end position="80"/>
    </location>
</feature>
<gene>
    <name evidence="9" type="primary">Gr28b_3</name>
    <name evidence="9" type="ORF">G6Z77_0011612</name>
</gene>
<dbReference type="GO" id="GO:0007165">
    <property type="term" value="P:signal transduction"/>
    <property type="evidence" value="ECO:0007669"/>
    <property type="project" value="UniProtKB-KW"/>
</dbReference>
<feature type="transmembrane region" description="Helical" evidence="8">
    <location>
        <begin position="784"/>
        <end position="803"/>
    </location>
</feature>
<dbReference type="PANTHER" id="PTHR21143:SF134">
    <property type="entry name" value="GUSTATORY RECEPTOR"/>
    <property type="match status" value="1"/>
</dbReference>
<evidence type="ECO:0000256" key="8">
    <source>
        <dbReference type="SAM" id="Phobius"/>
    </source>
</evidence>
<dbReference type="GO" id="GO:0007635">
    <property type="term" value="P:chemosensory behavior"/>
    <property type="evidence" value="ECO:0007669"/>
    <property type="project" value="TreeGrafter"/>
</dbReference>
<dbReference type="GO" id="GO:0030425">
    <property type="term" value="C:dendrite"/>
    <property type="evidence" value="ECO:0007669"/>
    <property type="project" value="TreeGrafter"/>
</dbReference>
<reference evidence="9 10" key="1">
    <citation type="submission" date="2020-02" db="EMBL/GenBank/DDBJ databases">
        <title>Relaxed selection underlies rapid genomic changes in the transitions from sociality to social parasitism in ants.</title>
        <authorList>
            <person name="Bi X."/>
        </authorList>
    </citation>
    <scope>NUCLEOTIDE SEQUENCE [LARGE SCALE GENOMIC DNA]</scope>
    <source>
        <strain evidence="9">BGI-DK2014b</strain>
        <tissue evidence="9">Whole body</tissue>
    </source>
</reference>
<comment type="subcellular location">
    <subcellularLocation>
        <location evidence="1">Cell membrane</location>
        <topology evidence="1">Multi-pass membrane protein</topology>
    </subcellularLocation>
</comment>
<dbReference type="Pfam" id="PF08395">
    <property type="entry name" value="7tm_7"/>
    <property type="match status" value="3"/>
</dbReference>
<dbReference type="GO" id="GO:0043025">
    <property type="term" value="C:neuronal cell body"/>
    <property type="evidence" value="ECO:0007669"/>
    <property type="project" value="TreeGrafter"/>
</dbReference>
<dbReference type="GO" id="GO:0005886">
    <property type="term" value="C:plasma membrane"/>
    <property type="evidence" value="ECO:0007669"/>
    <property type="project" value="UniProtKB-SubCell"/>
</dbReference>
<organism evidence="9 10">
    <name type="scientific">Acromyrmex heyeri</name>
    <dbReference type="NCBI Taxonomy" id="230685"/>
    <lineage>
        <taxon>Eukaryota</taxon>
        <taxon>Metazoa</taxon>
        <taxon>Ecdysozoa</taxon>
        <taxon>Arthropoda</taxon>
        <taxon>Hexapoda</taxon>
        <taxon>Insecta</taxon>
        <taxon>Pterygota</taxon>
        <taxon>Neoptera</taxon>
        <taxon>Endopterygota</taxon>
        <taxon>Hymenoptera</taxon>
        <taxon>Apocrita</taxon>
        <taxon>Aculeata</taxon>
        <taxon>Formicoidea</taxon>
        <taxon>Formicidae</taxon>
        <taxon>Myrmicinae</taxon>
        <taxon>Acromyrmex</taxon>
    </lineage>
</organism>
<evidence type="ECO:0000256" key="1">
    <source>
        <dbReference type="ARBA" id="ARBA00004651"/>
    </source>
</evidence>
<proteinExistence type="predicted"/>
<accession>A0A836JQI3</accession>
<evidence type="ECO:0000256" key="7">
    <source>
        <dbReference type="ARBA" id="ARBA00023224"/>
    </source>
</evidence>
<dbReference type="Proteomes" id="UP000670152">
    <property type="component" value="Unassembled WGS sequence"/>
</dbReference>
<keyword evidence="3 8" id="KW-0812">Transmembrane</keyword>
<feature type="transmembrane region" description="Helical" evidence="8">
    <location>
        <begin position="434"/>
        <end position="456"/>
    </location>
</feature>
<feature type="transmembrane region" description="Helical" evidence="8">
    <location>
        <begin position="468"/>
        <end position="492"/>
    </location>
</feature>
<feature type="transmembrane region" description="Helical" evidence="8">
    <location>
        <begin position="177"/>
        <end position="203"/>
    </location>
</feature>
<keyword evidence="6" id="KW-0675">Receptor</keyword>
<keyword evidence="4 8" id="KW-1133">Transmembrane helix</keyword>
<dbReference type="AlphaFoldDB" id="A0A836JQI3"/>
<feature type="transmembrane region" description="Helical" evidence="8">
    <location>
        <begin position="96"/>
        <end position="116"/>
    </location>
</feature>
<evidence type="ECO:0000313" key="10">
    <source>
        <dbReference type="Proteomes" id="UP000670152"/>
    </source>
</evidence>
<feature type="transmembrane region" description="Helical" evidence="8">
    <location>
        <begin position="302"/>
        <end position="324"/>
    </location>
</feature>
<dbReference type="GO" id="GO:0008049">
    <property type="term" value="P:male courtship behavior"/>
    <property type="evidence" value="ECO:0007669"/>
    <property type="project" value="TreeGrafter"/>
</dbReference>
<feature type="transmembrane region" description="Helical" evidence="8">
    <location>
        <begin position="556"/>
        <end position="583"/>
    </location>
</feature>
<dbReference type="InterPro" id="IPR013604">
    <property type="entry name" value="7TM_chemorcpt"/>
</dbReference>
<evidence type="ECO:0000256" key="6">
    <source>
        <dbReference type="ARBA" id="ARBA00023170"/>
    </source>
</evidence>
<feature type="transmembrane region" description="Helical" evidence="8">
    <location>
        <begin position="641"/>
        <end position="665"/>
    </location>
</feature>
<keyword evidence="2" id="KW-1003">Cell membrane</keyword>
<dbReference type="PANTHER" id="PTHR21143">
    <property type="entry name" value="INVERTEBRATE GUSTATORY RECEPTOR"/>
    <property type="match status" value="1"/>
</dbReference>
<comment type="caution">
    <text evidence="9">The sequence shown here is derived from an EMBL/GenBank/DDBJ whole genome shotgun (WGS) entry which is preliminary data.</text>
</comment>
<evidence type="ECO:0000256" key="5">
    <source>
        <dbReference type="ARBA" id="ARBA00023136"/>
    </source>
</evidence>
<keyword evidence="5 8" id="KW-0472">Membrane</keyword>